<keyword evidence="1" id="KW-0472">Membrane</keyword>
<reference evidence="2" key="1">
    <citation type="journal article" date="2014" name="Front. Microbiol.">
        <title>High frequency of phylogenetically diverse reductive dehalogenase-homologous genes in deep subseafloor sedimentary metagenomes.</title>
        <authorList>
            <person name="Kawai M."/>
            <person name="Futagami T."/>
            <person name="Toyoda A."/>
            <person name="Takaki Y."/>
            <person name="Nishi S."/>
            <person name="Hori S."/>
            <person name="Arai W."/>
            <person name="Tsubouchi T."/>
            <person name="Morono Y."/>
            <person name="Uchiyama I."/>
            <person name="Ito T."/>
            <person name="Fujiyama A."/>
            <person name="Inagaki F."/>
            <person name="Takami H."/>
        </authorList>
    </citation>
    <scope>NUCLEOTIDE SEQUENCE</scope>
    <source>
        <strain evidence="2">Expedition CK06-06</strain>
    </source>
</reference>
<feature type="transmembrane region" description="Helical" evidence="1">
    <location>
        <begin position="30"/>
        <end position="59"/>
    </location>
</feature>
<dbReference type="EMBL" id="BART01006695">
    <property type="protein sequence ID" value="GAG68155.1"/>
    <property type="molecule type" value="Genomic_DNA"/>
</dbReference>
<keyword evidence="1" id="KW-1133">Transmembrane helix</keyword>
<proteinExistence type="predicted"/>
<feature type="transmembrane region" description="Helical" evidence="1">
    <location>
        <begin position="71"/>
        <end position="90"/>
    </location>
</feature>
<evidence type="ECO:0000313" key="2">
    <source>
        <dbReference type="EMBL" id="GAG68155.1"/>
    </source>
</evidence>
<accession>X0ZEU4</accession>
<organism evidence="2">
    <name type="scientific">marine sediment metagenome</name>
    <dbReference type="NCBI Taxonomy" id="412755"/>
    <lineage>
        <taxon>unclassified sequences</taxon>
        <taxon>metagenomes</taxon>
        <taxon>ecological metagenomes</taxon>
    </lineage>
</organism>
<keyword evidence="1" id="KW-0812">Transmembrane</keyword>
<protein>
    <submittedName>
        <fullName evidence="2">Uncharacterized protein</fullName>
    </submittedName>
</protein>
<name>X0ZEU4_9ZZZZ</name>
<dbReference type="AlphaFoldDB" id="X0ZEU4"/>
<sequence length="186" mass="20743">MSVAISATVSATNGFDYGFDYEWDIAPEAGWLFGMTFALCIIFFVICFIIFIVIAIWVYKDAEKRGSNGTLWLIIVIITGIIGIIIWLIIRPPIGGRPQERTGRIELCLNCGRSIPFDAQICPYCGIKQQTVTQVKGGEIETFKKSITKTIKCPSCGEIKEVQGVIGERVEITCSKCNKKGFVRFR</sequence>
<evidence type="ECO:0000256" key="1">
    <source>
        <dbReference type="SAM" id="Phobius"/>
    </source>
</evidence>
<gene>
    <name evidence="2" type="ORF">S01H4_15271</name>
</gene>
<comment type="caution">
    <text evidence="2">The sequence shown here is derived from an EMBL/GenBank/DDBJ whole genome shotgun (WGS) entry which is preliminary data.</text>
</comment>